<reference evidence="2" key="1">
    <citation type="submission" date="2019-06" db="EMBL/GenBank/DDBJ databases">
        <authorList>
            <person name="Zheng W."/>
        </authorList>
    </citation>
    <scope>NUCLEOTIDE SEQUENCE</scope>
    <source>
        <strain evidence="2">QDHG01</strain>
    </source>
</reference>
<evidence type="ECO:0000313" key="3">
    <source>
        <dbReference type="Proteomes" id="UP000785679"/>
    </source>
</evidence>
<dbReference type="EMBL" id="RRYP01003813">
    <property type="protein sequence ID" value="TNV83458.1"/>
    <property type="molecule type" value="Genomic_DNA"/>
</dbReference>
<evidence type="ECO:0000313" key="2">
    <source>
        <dbReference type="EMBL" id="TNV83458.1"/>
    </source>
</evidence>
<organism evidence="2 3">
    <name type="scientific">Halteria grandinella</name>
    <dbReference type="NCBI Taxonomy" id="5974"/>
    <lineage>
        <taxon>Eukaryota</taxon>
        <taxon>Sar</taxon>
        <taxon>Alveolata</taxon>
        <taxon>Ciliophora</taxon>
        <taxon>Intramacronucleata</taxon>
        <taxon>Spirotrichea</taxon>
        <taxon>Stichotrichia</taxon>
        <taxon>Sporadotrichida</taxon>
        <taxon>Halteriidae</taxon>
        <taxon>Halteria</taxon>
    </lineage>
</organism>
<dbReference type="Proteomes" id="UP000785679">
    <property type="component" value="Unassembled WGS sequence"/>
</dbReference>
<feature type="coiled-coil region" evidence="1">
    <location>
        <begin position="72"/>
        <end position="139"/>
    </location>
</feature>
<comment type="caution">
    <text evidence="2">The sequence shown here is derived from an EMBL/GenBank/DDBJ whole genome shotgun (WGS) entry which is preliminary data.</text>
</comment>
<proteinExistence type="predicted"/>
<name>A0A8J8NYA6_HALGN</name>
<accession>A0A8J8NYA6</accession>
<dbReference type="AlphaFoldDB" id="A0A8J8NYA6"/>
<protein>
    <submittedName>
        <fullName evidence="2">Uncharacterized protein</fullName>
    </submittedName>
</protein>
<evidence type="ECO:0000256" key="1">
    <source>
        <dbReference type="SAM" id="Coils"/>
    </source>
</evidence>
<gene>
    <name evidence="2" type="ORF">FGO68_gene1836</name>
</gene>
<keyword evidence="1" id="KW-0175">Coiled coil</keyword>
<dbReference type="OrthoDB" id="295152at2759"/>
<sequence>MQMKLDEEKLAAATTGIGKSLKRETSGVAGIEAQQVNSSLSSTLKSLEPPPVIYENQLQVYEGEVRNHIKVEQQLKLHIEVLSDKIEEMEKEGENLKGAHAKELESVEINIKSKYDEQMREREKKIHELQGELSQLQSILFLTLKKLPQTSRAVRNKTSSIQTVKALAITLSPLQIPKDFQLRSVNLPRETLQAQVTSISSWLAMVVPFLSKCRQTVAQRRSRQFHKGRVLTQMTVSKR</sequence>
<keyword evidence="3" id="KW-1185">Reference proteome</keyword>